<proteinExistence type="predicted"/>
<reference evidence="2 3" key="1">
    <citation type="submission" date="2023-07" db="EMBL/GenBank/DDBJ databases">
        <title>Sorghum-associated microbial communities from plants grown in Nebraska, USA.</title>
        <authorList>
            <person name="Schachtman D."/>
        </authorList>
    </citation>
    <scope>NUCLEOTIDE SEQUENCE [LARGE SCALE GENOMIC DNA]</scope>
    <source>
        <strain evidence="2 3">BE314</strain>
    </source>
</reference>
<evidence type="ECO:0000313" key="2">
    <source>
        <dbReference type="EMBL" id="MDR7271097.1"/>
    </source>
</evidence>
<dbReference type="EMBL" id="JAVDXU010000002">
    <property type="protein sequence ID" value="MDR7271097.1"/>
    <property type="molecule type" value="Genomic_DNA"/>
</dbReference>
<feature type="chain" id="PRO_5046117653" description="Transporter" evidence="1">
    <location>
        <begin position="19"/>
        <end position="223"/>
    </location>
</feature>
<dbReference type="RefSeq" id="WP_310267669.1">
    <property type="nucleotide sequence ID" value="NZ_JAVDXU010000002.1"/>
</dbReference>
<accession>A0ABU1YQG1</accession>
<comment type="caution">
    <text evidence="2">The sequence shown here is derived from an EMBL/GenBank/DDBJ whole genome shotgun (WGS) entry which is preliminary data.</text>
</comment>
<sequence>MRPAFALSLALFACSAQAGRPLQAEDAAVMDPQACELEGAHGDWRLDGTGQRQTGLQLGCGIGWGTEVALNVIRPRELALYGKTLLASSTWADGDAQLTLAWSLSHRHVETVWRRSSAGLILVGSAPLTRDLTLHVNLGHQRDEMGRRRTTTWALAIEHGGFGEGGRWQPMAEVFGDDRGKPWANAALRLVLVPERVFVDASYGRQVNGPRARLTTVGFKIAF</sequence>
<keyword evidence="1" id="KW-0732">Signal</keyword>
<dbReference type="Proteomes" id="UP001180453">
    <property type="component" value="Unassembled WGS sequence"/>
</dbReference>
<evidence type="ECO:0008006" key="4">
    <source>
        <dbReference type="Google" id="ProtNLM"/>
    </source>
</evidence>
<gene>
    <name evidence="2" type="ORF">J2X20_003755</name>
</gene>
<organism evidence="2 3">
    <name type="scientific">Roseateles saccharophilus</name>
    <name type="common">Pseudomonas saccharophila</name>
    <dbReference type="NCBI Taxonomy" id="304"/>
    <lineage>
        <taxon>Bacteria</taxon>
        <taxon>Pseudomonadati</taxon>
        <taxon>Pseudomonadota</taxon>
        <taxon>Betaproteobacteria</taxon>
        <taxon>Burkholderiales</taxon>
        <taxon>Sphaerotilaceae</taxon>
        <taxon>Roseateles</taxon>
    </lineage>
</organism>
<keyword evidence="3" id="KW-1185">Reference proteome</keyword>
<protein>
    <recommendedName>
        <fullName evidence="4">Transporter</fullName>
    </recommendedName>
</protein>
<feature type="signal peptide" evidence="1">
    <location>
        <begin position="1"/>
        <end position="18"/>
    </location>
</feature>
<name>A0ABU1YQG1_ROSSA</name>
<evidence type="ECO:0000256" key="1">
    <source>
        <dbReference type="SAM" id="SignalP"/>
    </source>
</evidence>
<evidence type="ECO:0000313" key="3">
    <source>
        <dbReference type="Proteomes" id="UP001180453"/>
    </source>
</evidence>